<organism evidence="1 2">
    <name type="scientific">Vaccinium darrowii</name>
    <dbReference type="NCBI Taxonomy" id="229202"/>
    <lineage>
        <taxon>Eukaryota</taxon>
        <taxon>Viridiplantae</taxon>
        <taxon>Streptophyta</taxon>
        <taxon>Embryophyta</taxon>
        <taxon>Tracheophyta</taxon>
        <taxon>Spermatophyta</taxon>
        <taxon>Magnoliopsida</taxon>
        <taxon>eudicotyledons</taxon>
        <taxon>Gunneridae</taxon>
        <taxon>Pentapetalae</taxon>
        <taxon>asterids</taxon>
        <taxon>Ericales</taxon>
        <taxon>Ericaceae</taxon>
        <taxon>Vaccinioideae</taxon>
        <taxon>Vaccinieae</taxon>
        <taxon>Vaccinium</taxon>
    </lineage>
</organism>
<reference evidence="1 2" key="1">
    <citation type="journal article" date="2021" name="Hortic Res">
        <title>High-quality reference genome and annotation aids understanding of berry development for evergreen blueberry (Vaccinium darrowii).</title>
        <authorList>
            <person name="Yu J."/>
            <person name="Hulse-Kemp A.M."/>
            <person name="Babiker E."/>
            <person name="Staton M."/>
        </authorList>
    </citation>
    <scope>NUCLEOTIDE SEQUENCE [LARGE SCALE GENOMIC DNA]</scope>
    <source>
        <strain evidence="2">cv. NJ 8807/NJ 8810</strain>
        <tissue evidence="1">Young leaf</tissue>
    </source>
</reference>
<evidence type="ECO:0000313" key="2">
    <source>
        <dbReference type="Proteomes" id="UP000828048"/>
    </source>
</evidence>
<sequence>MYSSNSNTEFSRFPNSKEVNSEIGVSSEPLGFGKPAIGSVASSRSKPRLAKLRKPKGRMEAGGKNDFGFNPFRPGSDDSVPEMGSSVLGKLNFGHVGSSENFVFGGTKNTNVENSSGFVANKTLDDMGKLKIGSDQEVVSTAVSKSNGNDSESFSHVGSSAKEIPVFGGAFNGSGIDKSAVRKLPEEIGKLNIEGSANSGSSKNVRDESSNLSAPNKTSFIFGSSEDAAKSFGISVASELPNELNKLNIGTGSSSLGRSSAASVLPEKMMNLNMKDPVNTYGGERKDDNFSANDQSGFVFSNDRGSSGIFYGRADSMLSDEMEKLNIAKQGGDNTGQRQTCFAEDSIGNLGNTNSDDLFKPVRDFIAVPSIVRPEKKDEFNFTSGWNGKGTPHVEFTTPNLKGNIFPGLDKKLEFSAKLESTKDVRSKKRRGKLKKPASAQPLFGIDFVFPKSSSQENPDSFDVYSPMDVSPYQEILADNKSSRETSVTSEEAFHPFINDASCESHQTVPNDATDEDLVFATQRMDINIDDRKCTQTEVGDSEYRFGKEDGARSPSLESVVGADSESFKIANEQLESCTDSFVTATDNEVSSRLRIERQESDEKMQFSFTSASEDVAGTSFMFAASSSLQGQSSAATRHQKKKNRAKVVQESYSSSTPNTKVPPAPSSIQFFPNSDTTSLLSPRRGQRGDIPSSLSSRRDKTEAVEQKENKQSSTPAASIAAQEACDKWRLRGNQAYANGDMSRAEDYYTQGVNCVSEKENSKSCLRALMLCYSNRAATRMSLGRMREALADCMQAAAVDPNFLRVQVRAANCYLALGEVEDASWHFMKCLQPGSEACVDQKLVVEASEGLEKAQKVSECMKQSAELLQQRTSSDAESALGVLAQALAISPYCEKLLEMKANALFMLRKYDELIQLCEQTLGLAEMNCPAISADSYSLNASFRVWRLRLSIKSYFYLGRLEEALDYLKKQEESISTNKESESKTLASLIPLVGTITELVRHKTAGNEAFQSGRHTEAVEHYTAALSCTVESRPFAAVCFCNRAAAYMAMGQIVDAIADCSLAIALDGNYMKAISRRATLFEMIRDYDQAAADLQNLVSILMKKVEDKANQSGASDRSSTLNELRQAQQRLSAMEEEARKEIPLNMYLILGIDPSVVASEIKKAYRKAALRHHPDKAGQSLARSENGDDGLRKEVVEEVHKGADRLFKMIGEAYAVLSDPNKRSRYDLEEEMRNAQKRGNGGSASRMHADVQNYPFERSGSRRQWRELNLRKEGNEDGAEGPYHHTNFNTAQEKANEPWFPYA</sequence>
<protein>
    <submittedName>
        <fullName evidence="1">Uncharacterized protein</fullName>
    </submittedName>
</protein>
<keyword evidence="2" id="KW-1185">Reference proteome</keyword>
<dbReference type="Proteomes" id="UP000828048">
    <property type="component" value="Chromosome 6"/>
</dbReference>
<proteinExistence type="predicted"/>
<evidence type="ECO:0000313" key="1">
    <source>
        <dbReference type="EMBL" id="KAH7837024.1"/>
    </source>
</evidence>
<dbReference type="EMBL" id="CM037156">
    <property type="protein sequence ID" value="KAH7837024.1"/>
    <property type="molecule type" value="Genomic_DNA"/>
</dbReference>
<gene>
    <name evidence="1" type="ORF">Vadar_008646</name>
</gene>
<comment type="caution">
    <text evidence="1">The sequence shown here is derived from an EMBL/GenBank/DDBJ whole genome shotgun (WGS) entry which is preliminary data.</text>
</comment>
<name>A0ACB7X8V6_9ERIC</name>
<accession>A0ACB7X8V6</accession>